<dbReference type="EMBL" id="KL363198">
    <property type="protein sequence ID" value="KFD55639.1"/>
    <property type="molecule type" value="Genomic_DNA"/>
</dbReference>
<evidence type="ECO:0000256" key="1">
    <source>
        <dbReference type="SAM" id="MobiDB-lite"/>
    </source>
</evidence>
<name>A0A085MEJ3_9BILA</name>
<evidence type="ECO:0000256" key="2">
    <source>
        <dbReference type="SAM" id="SignalP"/>
    </source>
</evidence>
<evidence type="ECO:0000313" key="4">
    <source>
        <dbReference type="EMBL" id="KFD68051.1"/>
    </source>
</evidence>
<evidence type="ECO:0000313" key="3">
    <source>
        <dbReference type="EMBL" id="KFD55639.1"/>
    </source>
</evidence>
<organism evidence="3 5">
    <name type="scientific">Trichuris suis</name>
    <name type="common">pig whipworm</name>
    <dbReference type="NCBI Taxonomy" id="68888"/>
    <lineage>
        <taxon>Eukaryota</taxon>
        <taxon>Metazoa</taxon>
        <taxon>Ecdysozoa</taxon>
        <taxon>Nematoda</taxon>
        <taxon>Enoplea</taxon>
        <taxon>Dorylaimia</taxon>
        <taxon>Trichinellida</taxon>
        <taxon>Trichuridae</taxon>
        <taxon>Trichuris</taxon>
    </lineage>
</organism>
<feature type="region of interest" description="Disordered" evidence="1">
    <location>
        <begin position="86"/>
        <end position="107"/>
    </location>
</feature>
<keyword evidence="2" id="KW-0732">Signal</keyword>
<accession>A0A085MEJ3</accession>
<dbReference type="OrthoDB" id="5913421at2759"/>
<gene>
    <name evidence="3" type="ORF">M513_03387</name>
    <name evidence="4" type="ORF">M514_03387</name>
</gene>
<sequence>MAVARCVHLGFYVPCIMALLTFAHSSSEFPNVPLTLDSESARSSIAPGDRRNSVLMVHRQNLDMLLDVYLSLADAAQKLEFLIQGSNPARQPGRKKRQNNASSDKRYDMNTWEFMRFGK</sequence>
<keyword evidence="5" id="KW-1185">Reference proteome</keyword>
<dbReference type="Proteomes" id="UP000030764">
    <property type="component" value="Unassembled WGS sequence"/>
</dbReference>
<dbReference type="Proteomes" id="UP000030758">
    <property type="component" value="Unassembled WGS sequence"/>
</dbReference>
<feature type="chain" id="PRO_5010405286" evidence="2">
    <location>
        <begin position="19"/>
        <end position="119"/>
    </location>
</feature>
<reference evidence="3 5" key="1">
    <citation type="journal article" date="2014" name="Nat. Genet.">
        <title>Genome and transcriptome of the porcine whipworm Trichuris suis.</title>
        <authorList>
            <person name="Jex A.R."/>
            <person name="Nejsum P."/>
            <person name="Schwarz E.M."/>
            <person name="Hu L."/>
            <person name="Young N.D."/>
            <person name="Hall R.S."/>
            <person name="Korhonen P.K."/>
            <person name="Liao S."/>
            <person name="Thamsborg S."/>
            <person name="Xia J."/>
            <person name="Xu P."/>
            <person name="Wang S."/>
            <person name="Scheerlinck J.P."/>
            <person name="Hofmann A."/>
            <person name="Sternberg P.W."/>
            <person name="Wang J."/>
            <person name="Gasser R.B."/>
        </authorList>
    </citation>
    <scope>NUCLEOTIDE SEQUENCE [LARGE SCALE GENOMIC DNA]</scope>
    <source>
        <strain evidence="4">DCEP-RM93F</strain>
        <strain evidence="3">DCEP-RM93M</strain>
    </source>
</reference>
<feature type="signal peptide" evidence="2">
    <location>
        <begin position="1"/>
        <end position="18"/>
    </location>
</feature>
<dbReference type="AlphaFoldDB" id="A0A085MEJ3"/>
<proteinExistence type="predicted"/>
<dbReference type="EMBL" id="KL367508">
    <property type="protein sequence ID" value="KFD68051.1"/>
    <property type="molecule type" value="Genomic_DNA"/>
</dbReference>
<protein>
    <submittedName>
        <fullName evidence="3">Uncharacterized protein</fullName>
    </submittedName>
</protein>
<evidence type="ECO:0000313" key="5">
    <source>
        <dbReference type="Proteomes" id="UP000030764"/>
    </source>
</evidence>